<sequence>MQGSGNQFDGTNGTIQFDNSPDRFFALGLKDQSDLIDNATIFIDNFTVSANASAVPEPSSVAFLAIGGAGLAWRRRKSKTNAPQKNAGNILDQSS</sequence>
<feature type="region of interest" description="Disordered" evidence="1">
    <location>
        <begin position="76"/>
        <end position="95"/>
    </location>
</feature>
<protein>
    <submittedName>
        <fullName evidence="3">Protein containing PEP-CTERM bacterial domain protein</fullName>
    </submittedName>
</protein>
<proteinExistence type="predicted"/>
<dbReference type="Proteomes" id="UP000007993">
    <property type="component" value="Unassembled WGS sequence"/>
</dbReference>
<comment type="caution">
    <text evidence="3">The sequence shown here is derived from an EMBL/GenBank/DDBJ whole genome shotgun (WGS) entry which is preliminary data.</text>
</comment>
<feature type="domain" description="Ice-binding protein C-terminal" evidence="2">
    <location>
        <begin position="54"/>
        <end position="76"/>
    </location>
</feature>
<organism evidence="3 4">
    <name type="scientific">Rhodopirellula baltica SH28</name>
    <dbReference type="NCBI Taxonomy" id="993517"/>
    <lineage>
        <taxon>Bacteria</taxon>
        <taxon>Pseudomonadati</taxon>
        <taxon>Planctomycetota</taxon>
        <taxon>Planctomycetia</taxon>
        <taxon>Pirellulales</taxon>
        <taxon>Pirellulaceae</taxon>
        <taxon>Rhodopirellula</taxon>
    </lineage>
</organism>
<dbReference type="InterPro" id="IPR013424">
    <property type="entry name" value="Ice-binding_C"/>
</dbReference>
<reference evidence="3 4" key="1">
    <citation type="journal article" date="2013" name="Mar. Genomics">
        <title>Expression of sulfatases in Rhodopirellula baltica and the diversity of sulfatases in the genus Rhodopirellula.</title>
        <authorList>
            <person name="Wegner C.E."/>
            <person name="Richter-Heitmann T."/>
            <person name="Klindworth A."/>
            <person name="Klockow C."/>
            <person name="Richter M."/>
            <person name="Achstetter T."/>
            <person name="Glockner F.O."/>
            <person name="Harder J."/>
        </authorList>
    </citation>
    <scope>NUCLEOTIDE SEQUENCE [LARGE SCALE GENOMIC DNA]</scope>
    <source>
        <strain evidence="3 4">SH28</strain>
    </source>
</reference>
<gene>
    <name evidence="3" type="ORF">RBSH_05816</name>
</gene>
<dbReference type="AlphaFoldDB" id="K5D7J4"/>
<evidence type="ECO:0000256" key="1">
    <source>
        <dbReference type="SAM" id="MobiDB-lite"/>
    </source>
</evidence>
<dbReference type="EMBL" id="AMCW01000168">
    <property type="protein sequence ID" value="EKJ98758.1"/>
    <property type="molecule type" value="Genomic_DNA"/>
</dbReference>
<dbReference type="NCBIfam" id="TIGR02595">
    <property type="entry name" value="PEP_CTERM"/>
    <property type="match status" value="1"/>
</dbReference>
<evidence type="ECO:0000313" key="4">
    <source>
        <dbReference type="Proteomes" id="UP000007993"/>
    </source>
</evidence>
<accession>K5D7J4</accession>
<name>K5D7J4_RHOBT</name>
<feature type="compositionally biased region" description="Polar residues" evidence="1">
    <location>
        <begin position="80"/>
        <end position="95"/>
    </location>
</feature>
<dbReference type="Pfam" id="PF07589">
    <property type="entry name" value="PEP-CTERM"/>
    <property type="match status" value="1"/>
</dbReference>
<evidence type="ECO:0000259" key="2">
    <source>
        <dbReference type="Pfam" id="PF07589"/>
    </source>
</evidence>
<evidence type="ECO:0000313" key="3">
    <source>
        <dbReference type="EMBL" id="EKJ98758.1"/>
    </source>
</evidence>